<comment type="caution">
    <text evidence="1">The sequence shown here is derived from an EMBL/GenBank/DDBJ whole genome shotgun (WGS) entry which is preliminary data.</text>
</comment>
<name>A0A0F9LB30_9ZZZZ</name>
<evidence type="ECO:0000313" key="1">
    <source>
        <dbReference type="EMBL" id="KKM84566.1"/>
    </source>
</evidence>
<dbReference type="EMBL" id="LAZR01007546">
    <property type="protein sequence ID" value="KKM84566.1"/>
    <property type="molecule type" value="Genomic_DNA"/>
</dbReference>
<accession>A0A0F9LB30</accession>
<gene>
    <name evidence="1" type="ORF">LCGC14_1297850</name>
</gene>
<reference evidence="1" key="1">
    <citation type="journal article" date="2015" name="Nature">
        <title>Complex archaea that bridge the gap between prokaryotes and eukaryotes.</title>
        <authorList>
            <person name="Spang A."/>
            <person name="Saw J.H."/>
            <person name="Jorgensen S.L."/>
            <person name="Zaremba-Niedzwiedzka K."/>
            <person name="Martijn J."/>
            <person name="Lind A.E."/>
            <person name="van Eijk R."/>
            <person name="Schleper C."/>
            <person name="Guy L."/>
            <person name="Ettema T.J."/>
        </authorList>
    </citation>
    <scope>NUCLEOTIDE SEQUENCE</scope>
</reference>
<organism evidence="1">
    <name type="scientific">marine sediment metagenome</name>
    <dbReference type="NCBI Taxonomy" id="412755"/>
    <lineage>
        <taxon>unclassified sequences</taxon>
        <taxon>metagenomes</taxon>
        <taxon>ecological metagenomes</taxon>
    </lineage>
</organism>
<sequence>MAAKTYSNLITESREVLQDTNSTTERYSDSTLLNVLNRGLHDLSVKRPDAFYDLYADSDLTIPRIVEESPGSGEIIWTAAFDLEMQFYQPLVNYVVGVAEIFDDEYTDDGRAAMLLQQFRLQLLGV</sequence>
<protein>
    <submittedName>
        <fullName evidence="1">Uncharacterized protein</fullName>
    </submittedName>
</protein>
<dbReference type="AlphaFoldDB" id="A0A0F9LB30"/>
<proteinExistence type="predicted"/>